<dbReference type="RefSeq" id="WP_394396667.1">
    <property type="nucleotide sequence ID" value="NZ_JBIGHW010000003.1"/>
</dbReference>
<reference evidence="1 2" key="1">
    <citation type="submission" date="2024-08" db="EMBL/GenBank/DDBJ databases">
        <authorList>
            <person name="Lu H."/>
        </authorList>
    </citation>
    <scope>NUCLEOTIDE SEQUENCE [LARGE SCALE GENOMIC DNA]</scope>
    <source>
        <strain evidence="1 2">LKC17W</strain>
    </source>
</reference>
<organism evidence="1 2">
    <name type="scientific">Pelomonas margarita</name>
    <dbReference type="NCBI Taxonomy" id="3299031"/>
    <lineage>
        <taxon>Bacteria</taxon>
        <taxon>Pseudomonadati</taxon>
        <taxon>Pseudomonadota</taxon>
        <taxon>Betaproteobacteria</taxon>
        <taxon>Burkholderiales</taxon>
        <taxon>Sphaerotilaceae</taxon>
        <taxon>Roseateles</taxon>
    </lineage>
</organism>
<name>A0ABW7FGV9_9BURK</name>
<sequence>MRCAHDTATLPLAGVPVLPAERLQLELPEVPARPVKAPRTTQAERITRMAYEGPKERPRCETCAHCDLADVAHLIRCELGDFPVLRGGICREWSAA</sequence>
<gene>
    <name evidence="1" type="ORF">ACG0Z3_07535</name>
</gene>
<dbReference type="EMBL" id="JBIGHW010000003">
    <property type="protein sequence ID" value="MFG6440532.1"/>
    <property type="molecule type" value="Genomic_DNA"/>
</dbReference>
<evidence type="ECO:0000313" key="2">
    <source>
        <dbReference type="Proteomes" id="UP001606301"/>
    </source>
</evidence>
<accession>A0ABW7FGV9</accession>
<evidence type="ECO:0000313" key="1">
    <source>
        <dbReference type="EMBL" id="MFG6440532.1"/>
    </source>
</evidence>
<comment type="caution">
    <text evidence="1">The sequence shown here is derived from an EMBL/GenBank/DDBJ whole genome shotgun (WGS) entry which is preliminary data.</text>
</comment>
<keyword evidence="2" id="KW-1185">Reference proteome</keyword>
<dbReference type="Proteomes" id="UP001606301">
    <property type="component" value="Unassembled WGS sequence"/>
</dbReference>
<protein>
    <submittedName>
        <fullName evidence="1">Uncharacterized protein</fullName>
    </submittedName>
</protein>
<proteinExistence type="predicted"/>